<keyword evidence="2" id="KW-0812">Transmembrane</keyword>
<comment type="caution">
    <text evidence="4">The sequence shown here is derived from an EMBL/GenBank/DDBJ whole genome shotgun (WGS) entry which is preliminary data.</text>
</comment>
<evidence type="ECO:0000256" key="2">
    <source>
        <dbReference type="SAM" id="Phobius"/>
    </source>
</evidence>
<dbReference type="Proteomes" id="UP001233836">
    <property type="component" value="Unassembled WGS sequence"/>
</dbReference>
<feature type="transmembrane region" description="Helical" evidence="2">
    <location>
        <begin position="36"/>
        <end position="55"/>
    </location>
</feature>
<dbReference type="CDD" id="cd01949">
    <property type="entry name" value="GGDEF"/>
    <property type="match status" value="1"/>
</dbReference>
<feature type="transmembrane region" description="Helical" evidence="2">
    <location>
        <begin position="179"/>
        <end position="196"/>
    </location>
</feature>
<dbReference type="EMBL" id="JAUSTI010000013">
    <property type="protein sequence ID" value="MDQ0172705.1"/>
    <property type="molecule type" value="Genomic_DNA"/>
</dbReference>
<dbReference type="SUPFAM" id="SSF55073">
    <property type="entry name" value="Nucleotide cyclase"/>
    <property type="match status" value="1"/>
</dbReference>
<dbReference type="InterPro" id="IPR000160">
    <property type="entry name" value="GGDEF_dom"/>
</dbReference>
<evidence type="ECO:0000256" key="1">
    <source>
        <dbReference type="SAM" id="Coils"/>
    </source>
</evidence>
<accession>A0ABT9WHE7</accession>
<sequence length="590" mass="67243">MNPLVWYDLLLFVLLFGVGVYVFATVRITNLHKVYFLFHGLMIMWPFCQFAITLTDDPGLQFFYVTLSFVAVSLLGSGWLLLTIFITGYSGRLSTKGAYLLFVPAIIGAVGVVANPWHEFVIPLEGGYIERAYGPWFWVVMAILVSYFLASLVILFHALSSSKTPTMIKNQVRITLRGILVLAVFATIDAILNVILSPWLPIIPGMTSLGIFLSDLFFVYVIKRYNVFDLVSIAHEDVINTIPYGILVLDENEIIVEANKASRSFMDMHVGDSFDMEAFLCGVRLEGNYQKFLYEYRSKKIVLSQLEVIVEQDNQAYHYIMQSSPIVDSMLLPIGHILTFQDVSQERYYVQELNRQYETLQERNHSLDLIRQELSVANRKLEELVLTDSLTQCYNRRYLTQHLNHEVITNIQYRTPFSLLLLDIDHFKAINDHYGHVIGDEVLVRTADAVRQSIRSTDILTRYGGEEFMIYLPHTEHDLANVIAERVRLAVESNLVMVDHGTAQVSTTISIGILSIEDFAYTHVPENAEGYLTQLFAAVDKALYQAKQEWAEQGGVWGVGAGSGLGRYVKDKSQKTWLILYQCFKTIDYF</sequence>
<dbReference type="Pfam" id="PF00990">
    <property type="entry name" value="GGDEF"/>
    <property type="match status" value="1"/>
</dbReference>
<dbReference type="InterPro" id="IPR050469">
    <property type="entry name" value="Diguanylate_Cyclase"/>
</dbReference>
<dbReference type="InterPro" id="IPR043128">
    <property type="entry name" value="Rev_trsase/Diguanyl_cyclase"/>
</dbReference>
<feature type="domain" description="GGDEF" evidence="3">
    <location>
        <begin position="415"/>
        <end position="559"/>
    </location>
</feature>
<name>A0ABT9WHE7_9BACL</name>
<dbReference type="NCBIfam" id="TIGR00254">
    <property type="entry name" value="GGDEF"/>
    <property type="match status" value="1"/>
</dbReference>
<dbReference type="PANTHER" id="PTHR45138">
    <property type="entry name" value="REGULATORY COMPONENTS OF SENSORY TRANSDUCTION SYSTEM"/>
    <property type="match status" value="1"/>
</dbReference>
<dbReference type="PROSITE" id="PS50887">
    <property type="entry name" value="GGDEF"/>
    <property type="match status" value="1"/>
</dbReference>
<gene>
    <name evidence="4" type="ORF">J2T19_004195</name>
</gene>
<feature type="transmembrane region" description="Helical" evidence="2">
    <location>
        <begin position="137"/>
        <end position="159"/>
    </location>
</feature>
<dbReference type="PANTHER" id="PTHR45138:SF9">
    <property type="entry name" value="DIGUANYLATE CYCLASE DGCM-RELATED"/>
    <property type="match status" value="1"/>
</dbReference>
<feature type="transmembrane region" description="Helical" evidence="2">
    <location>
        <begin position="98"/>
        <end position="117"/>
    </location>
</feature>
<dbReference type="InterPro" id="IPR031621">
    <property type="entry name" value="HisKA_7TM"/>
</dbReference>
<keyword evidence="2" id="KW-0472">Membrane</keyword>
<evidence type="ECO:0000259" key="3">
    <source>
        <dbReference type="PROSITE" id="PS50887"/>
    </source>
</evidence>
<organism evidence="4 5">
    <name type="scientific">Paenibacillus tundrae</name>
    <dbReference type="NCBI Taxonomy" id="528187"/>
    <lineage>
        <taxon>Bacteria</taxon>
        <taxon>Bacillati</taxon>
        <taxon>Bacillota</taxon>
        <taxon>Bacilli</taxon>
        <taxon>Bacillales</taxon>
        <taxon>Paenibacillaceae</taxon>
        <taxon>Paenibacillus</taxon>
    </lineage>
</organism>
<dbReference type="InterPro" id="IPR029787">
    <property type="entry name" value="Nucleotide_cyclase"/>
</dbReference>
<dbReference type="Pfam" id="PF16927">
    <property type="entry name" value="HisKA_7TM"/>
    <property type="match status" value="1"/>
</dbReference>
<reference evidence="4 5" key="1">
    <citation type="submission" date="2023-07" db="EMBL/GenBank/DDBJ databases">
        <title>Sorghum-associated microbial communities from plants grown in Nebraska, USA.</title>
        <authorList>
            <person name="Schachtman D."/>
        </authorList>
    </citation>
    <scope>NUCLEOTIDE SEQUENCE [LARGE SCALE GENOMIC DNA]</scope>
    <source>
        <strain evidence="4 5">DS1314</strain>
    </source>
</reference>
<dbReference type="Gene3D" id="3.30.70.270">
    <property type="match status" value="1"/>
</dbReference>
<feature type="coiled-coil region" evidence="1">
    <location>
        <begin position="350"/>
        <end position="387"/>
    </location>
</feature>
<feature type="transmembrane region" description="Helical" evidence="2">
    <location>
        <begin position="61"/>
        <end position="86"/>
    </location>
</feature>
<keyword evidence="1" id="KW-0175">Coiled coil</keyword>
<evidence type="ECO:0000313" key="4">
    <source>
        <dbReference type="EMBL" id="MDQ0172705.1"/>
    </source>
</evidence>
<proteinExistence type="predicted"/>
<dbReference type="SMART" id="SM00267">
    <property type="entry name" value="GGDEF"/>
    <property type="match status" value="1"/>
</dbReference>
<protein>
    <submittedName>
        <fullName evidence="4">Diguanylate cyclase (GGDEF)-like protein</fullName>
    </submittedName>
</protein>
<keyword evidence="5" id="KW-1185">Reference proteome</keyword>
<evidence type="ECO:0000313" key="5">
    <source>
        <dbReference type="Proteomes" id="UP001233836"/>
    </source>
</evidence>
<dbReference type="RefSeq" id="WP_307219070.1">
    <property type="nucleotide sequence ID" value="NZ_JAUSTI010000013.1"/>
</dbReference>
<keyword evidence="2" id="KW-1133">Transmembrane helix</keyword>
<feature type="transmembrane region" description="Helical" evidence="2">
    <location>
        <begin position="6"/>
        <end position="24"/>
    </location>
</feature>